<dbReference type="EMBL" id="CAACVS010000346">
    <property type="protein sequence ID" value="VEU41376.1"/>
    <property type="molecule type" value="Genomic_DNA"/>
</dbReference>
<dbReference type="Pfam" id="PF13424">
    <property type="entry name" value="TPR_12"/>
    <property type="match status" value="1"/>
</dbReference>
<gene>
    <name evidence="3" type="ORF">PSNMU_V1.4_AUG-EV-PASAV3_0082970</name>
</gene>
<dbReference type="OrthoDB" id="49507at2759"/>
<dbReference type="Gene3D" id="1.25.40.10">
    <property type="entry name" value="Tetratricopeptide repeat domain"/>
    <property type="match status" value="1"/>
</dbReference>
<dbReference type="Proteomes" id="UP000291116">
    <property type="component" value="Unassembled WGS sequence"/>
</dbReference>
<proteinExistence type="predicted"/>
<evidence type="ECO:0000256" key="1">
    <source>
        <dbReference type="PROSITE-ProRule" id="PRU00339"/>
    </source>
</evidence>
<dbReference type="AlphaFoldDB" id="A0A448ZHB6"/>
<feature type="compositionally biased region" description="Polar residues" evidence="2">
    <location>
        <begin position="544"/>
        <end position="555"/>
    </location>
</feature>
<feature type="compositionally biased region" description="Acidic residues" evidence="2">
    <location>
        <begin position="444"/>
        <end position="458"/>
    </location>
</feature>
<protein>
    <submittedName>
        <fullName evidence="3">Uncharacterized protein</fullName>
    </submittedName>
</protein>
<feature type="compositionally biased region" description="Acidic residues" evidence="2">
    <location>
        <begin position="226"/>
        <end position="237"/>
    </location>
</feature>
<keyword evidence="4" id="KW-1185">Reference proteome</keyword>
<feature type="region of interest" description="Disordered" evidence="2">
    <location>
        <begin position="544"/>
        <end position="606"/>
    </location>
</feature>
<dbReference type="InterPro" id="IPR011990">
    <property type="entry name" value="TPR-like_helical_dom_sf"/>
</dbReference>
<evidence type="ECO:0000313" key="3">
    <source>
        <dbReference type="EMBL" id="VEU41376.1"/>
    </source>
</evidence>
<dbReference type="InterPro" id="IPR019734">
    <property type="entry name" value="TPR_rpt"/>
</dbReference>
<keyword evidence="1" id="KW-0802">TPR repeat</keyword>
<organism evidence="3 4">
    <name type="scientific">Pseudo-nitzschia multistriata</name>
    <dbReference type="NCBI Taxonomy" id="183589"/>
    <lineage>
        <taxon>Eukaryota</taxon>
        <taxon>Sar</taxon>
        <taxon>Stramenopiles</taxon>
        <taxon>Ochrophyta</taxon>
        <taxon>Bacillariophyta</taxon>
        <taxon>Bacillariophyceae</taxon>
        <taxon>Bacillariophycidae</taxon>
        <taxon>Bacillariales</taxon>
        <taxon>Bacillariaceae</taxon>
        <taxon>Pseudo-nitzschia</taxon>
    </lineage>
</organism>
<feature type="compositionally biased region" description="Basic and acidic residues" evidence="2">
    <location>
        <begin position="285"/>
        <end position="300"/>
    </location>
</feature>
<accession>A0A448ZHB6</accession>
<evidence type="ECO:0000256" key="2">
    <source>
        <dbReference type="SAM" id="MobiDB-lite"/>
    </source>
</evidence>
<evidence type="ECO:0000313" key="4">
    <source>
        <dbReference type="Proteomes" id="UP000291116"/>
    </source>
</evidence>
<dbReference type="SUPFAM" id="SSF48452">
    <property type="entry name" value="TPR-like"/>
    <property type="match status" value="1"/>
</dbReference>
<feature type="compositionally biased region" description="Polar residues" evidence="2">
    <location>
        <begin position="54"/>
        <end position="64"/>
    </location>
</feature>
<sequence length="1081" mass="118256">MDTNNDGVPFHDSIHPPDLIHLNMDTKASDSSPVPSPDSPLSTPPDSPRRPSSAFRNGNSLDTADSNEEEEEKKEEDDGNQGTEKEYLVAEDVPLDEQENNVGMSSNKNTVSTNSETGNIELPSDEPAKIAASTVMDEPEIKEEEKTKIADTPTSQSEKSDGTPFDEASKNSKQNEMEDTNDKSDQKSEDEQDAESASVPDDEKKSNDMSPPKVEATKIESINDTTFEDTNSEESEEPPSLSSPALSLVEKMKKRLSDQGLSGFSESEEDMKVSKEATSPPRIVVKGEDINTTVGDKKTPEAASDNDDVDVSDDVDVDVDADVDVDVDVDVDADVDVDVDVDVDADVDVDVDADADADADTNAHNDFDAEEPQEPPSLSNVRDGGADADPKPGIDFDAEDLQEPPSLSDVRDGGADGDDNVDSNFDAKESQEPPSLSDVRDGDVNSDGDDVGDDDANDDAAAAFHVEEPPSLSRVEEAMKRTSLMVKKHNKRRGKISTPQVATKTEAIKPLVVSEVGAGTTANSSNTNESERLAALQRDINSLKSSLSNMNTQLRVNKPDKKTAEDEIGPDDEEASQLQQSAAPISPPNGEVDPRKNTSIHVNRDVPYGGRINRTLFSNSPDPVDPYASDEGDEIMKTTKSIRSKMVEDTNITVETTELSFSHDKSNHTRSATEYRKMTPKKDLQVSDKSHGWLQEELRRRAGMKREINNAIEARGKHSTDGNVVIDELPSISSPPELRNSQFSLDEEVAAITANDERNLSMVDQGKIPLDGPIPRQLKYDEQGFQPVFMYQDLQHEMMKFASETRAALREQSFTDIVQDPLSSAVPVAFSSPMSINQSMETGKPDTNPDFQMNAVTGSTKGSKKTNGPVKINIIFSDLEAGEAPIMLNTMDSFDGIATGDIFLSLLSDNTGRTEKSAAATWANRVHAAIWRARRMRTDLMQVSGDAQQPIVMGSSQTVASVQRAALLHLKRDEIKESINLIEGIIFAYYSYFERSLNLQEKNMSTDTGIATIDFKPYIGTALHNLGVLNLLDGNYEEALSYFIRAVENRKGYLGEDHPHCISSLQEQISDLSSWSRKTYR</sequence>
<feature type="compositionally biased region" description="Acidic residues" evidence="2">
    <location>
        <begin position="304"/>
        <end position="359"/>
    </location>
</feature>
<feature type="compositionally biased region" description="Acidic residues" evidence="2">
    <location>
        <begin position="566"/>
        <end position="575"/>
    </location>
</feature>
<feature type="repeat" description="TPR" evidence="1">
    <location>
        <begin position="1020"/>
        <end position="1053"/>
    </location>
</feature>
<reference evidence="3 4" key="1">
    <citation type="submission" date="2019-01" db="EMBL/GenBank/DDBJ databases">
        <authorList>
            <person name="Ferrante I. M."/>
        </authorList>
    </citation>
    <scope>NUCLEOTIDE SEQUENCE [LARGE SCALE GENOMIC DNA]</scope>
    <source>
        <strain evidence="3 4">B856</strain>
    </source>
</reference>
<feature type="region of interest" description="Disordered" evidence="2">
    <location>
        <begin position="1"/>
        <end position="477"/>
    </location>
</feature>
<feature type="compositionally biased region" description="Basic and acidic residues" evidence="2">
    <location>
        <begin position="167"/>
        <end position="189"/>
    </location>
</feature>
<feature type="compositionally biased region" description="Pro residues" evidence="2">
    <location>
        <begin position="34"/>
        <end position="46"/>
    </location>
</feature>
<feature type="region of interest" description="Disordered" evidence="2">
    <location>
        <begin position="612"/>
        <end position="631"/>
    </location>
</feature>
<name>A0A448ZHB6_9STRA</name>
<feature type="compositionally biased region" description="Acidic residues" evidence="2">
    <location>
        <begin position="65"/>
        <end position="79"/>
    </location>
</feature>
<feature type="compositionally biased region" description="Low complexity" evidence="2">
    <location>
        <begin position="238"/>
        <end position="248"/>
    </location>
</feature>
<feature type="compositionally biased region" description="Polar residues" evidence="2">
    <location>
        <begin position="100"/>
        <end position="118"/>
    </location>
</feature>
<feature type="compositionally biased region" description="Basic and acidic residues" evidence="2">
    <location>
        <begin position="384"/>
        <end position="394"/>
    </location>
</feature>
<dbReference type="PROSITE" id="PS50005">
    <property type="entry name" value="TPR"/>
    <property type="match status" value="1"/>
</dbReference>